<name>A0ABY5PG80_9ACTN</name>
<evidence type="ECO:0000259" key="3">
    <source>
        <dbReference type="Pfam" id="PF00501"/>
    </source>
</evidence>
<dbReference type="CDD" id="cd05907">
    <property type="entry name" value="VL_LC_FACS_like"/>
    <property type="match status" value="1"/>
</dbReference>
<evidence type="ECO:0000256" key="1">
    <source>
        <dbReference type="ARBA" id="ARBA00022741"/>
    </source>
</evidence>
<evidence type="ECO:0000256" key="2">
    <source>
        <dbReference type="ARBA" id="ARBA00022840"/>
    </source>
</evidence>
<evidence type="ECO:0000313" key="5">
    <source>
        <dbReference type="Proteomes" id="UP001058860"/>
    </source>
</evidence>
<keyword evidence="4" id="KW-0436">Ligase</keyword>
<proteinExistence type="predicted"/>
<dbReference type="InterPro" id="IPR020845">
    <property type="entry name" value="AMP-binding_CS"/>
</dbReference>
<gene>
    <name evidence="4" type="ORF">LRS13_23730</name>
</gene>
<dbReference type="PANTHER" id="PTHR43272:SF33">
    <property type="entry name" value="AMP-BINDING DOMAIN-CONTAINING PROTEIN-RELATED"/>
    <property type="match status" value="1"/>
</dbReference>
<dbReference type="Pfam" id="PF00501">
    <property type="entry name" value="AMP-binding"/>
    <property type="match status" value="1"/>
</dbReference>
<reference evidence="5" key="1">
    <citation type="submission" date="2021-11" db="EMBL/GenBank/DDBJ databases">
        <title>Cultivation dependent microbiological survey of springs from the worlds oldest radium mine currently devoted to the extraction of radon-saturated water.</title>
        <authorList>
            <person name="Kapinusova G."/>
            <person name="Smrhova T."/>
            <person name="Strejcek M."/>
            <person name="Suman J."/>
            <person name="Jani K."/>
            <person name="Pajer P."/>
            <person name="Uhlik O."/>
        </authorList>
    </citation>
    <scope>NUCLEOTIDE SEQUENCE [LARGE SCALE GENOMIC DNA]</scope>
    <source>
        <strain evidence="5">J379</strain>
    </source>
</reference>
<dbReference type="PROSITE" id="PS00455">
    <property type="entry name" value="AMP_BINDING"/>
    <property type="match status" value="1"/>
</dbReference>
<dbReference type="Pfam" id="PF23562">
    <property type="entry name" value="AMP-binding_C_3"/>
    <property type="match status" value="1"/>
</dbReference>
<protein>
    <submittedName>
        <fullName evidence="4">Long-chain fatty acid--CoA ligase</fullName>
    </submittedName>
</protein>
<dbReference type="Proteomes" id="UP001058860">
    <property type="component" value="Chromosome"/>
</dbReference>
<dbReference type="PANTHER" id="PTHR43272">
    <property type="entry name" value="LONG-CHAIN-FATTY-ACID--COA LIGASE"/>
    <property type="match status" value="1"/>
</dbReference>
<sequence length="609" mass="64132">MSTTAPSPQSATSPEATEILQATDTLAGAFQATAAQRVDEVALRTLDGAAEFTFGQYAERVRSIAAGLAGLGLQRGDSIALLLLNRPEFHLVDTAAMHVGATPFSIYATSSPEQVAYQLGHAGARILITERAFLPLVAATRAQMPAGAVEHVIVIDADAPDTTTLAAVEAAPAAGFDFDAAWRAVRPEDVLTLIYTSGTTGPPKGVELTHAGTLAQWRGLAEVLPIRLGGRVISYLPAAHIADRSGIHYAQMLFGAQITSIADPREVAAALPQVRPTMWGAVPRVAEKLKAAIEAQIAADPDETTRAAVQGAIATGIDVVRHQAAGRPVPADLVARHTLADEHVLAPLRAKLGLDAVDWVMFGAAPLPLDVHEFIRGIGIPTAEVYGMSESSMVATTYSPSEWALGTVGRPIPGVELQLAEDGEVLLRGATLMKGYRGDPVKTAETIDAAGWLHTGDIGELDERGYLKIVDRKKELIINAAGKNMSPALIEGHLKSASPLIGQATVIGDARPYNVALLVLDPDVAAVYAQQHGLEPSISAVAADPGVQATVAAAVEAANAKLSRVEQVKRYTLLAEEWMPGGDELTPTMKLKRRPISEKYAEAIDALYA</sequence>
<dbReference type="SUPFAM" id="SSF56801">
    <property type="entry name" value="Acetyl-CoA synthetase-like"/>
    <property type="match status" value="1"/>
</dbReference>
<keyword evidence="2" id="KW-0067">ATP-binding</keyword>
<feature type="domain" description="AMP-dependent synthetase/ligase" evidence="3">
    <location>
        <begin position="30"/>
        <end position="436"/>
    </location>
</feature>
<dbReference type="Gene3D" id="3.40.50.12780">
    <property type="entry name" value="N-terminal domain of ligase-like"/>
    <property type="match status" value="1"/>
</dbReference>
<keyword evidence="1" id="KW-0547">Nucleotide-binding</keyword>
<dbReference type="InterPro" id="IPR042099">
    <property type="entry name" value="ANL_N_sf"/>
</dbReference>
<dbReference type="RefSeq" id="WP_353864145.1">
    <property type="nucleotide sequence ID" value="NZ_CP088295.1"/>
</dbReference>
<dbReference type="InterPro" id="IPR000873">
    <property type="entry name" value="AMP-dep_synth/lig_dom"/>
</dbReference>
<accession>A0ABY5PG80</accession>
<dbReference type="EMBL" id="CP088295">
    <property type="protein sequence ID" value="UUY03643.1"/>
    <property type="molecule type" value="Genomic_DNA"/>
</dbReference>
<evidence type="ECO:0000313" key="4">
    <source>
        <dbReference type="EMBL" id="UUY03643.1"/>
    </source>
</evidence>
<keyword evidence="5" id="KW-1185">Reference proteome</keyword>
<organism evidence="4 5">
    <name type="scientific">Svornostia abyssi</name>
    <dbReference type="NCBI Taxonomy" id="2898438"/>
    <lineage>
        <taxon>Bacteria</taxon>
        <taxon>Bacillati</taxon>
        <taxon>Actinomycetota</taxon>
        <taxon>Thermoleophilia</taxon>
        <taxon>Solirubrobacterales</taxon>
        <taxon>Baekduiaceae</taxon>
        <taxon>Svornostia</taxon>
    </lineage>
</organism>
<dbReference type="GO" id="GO:0016874">
    <property type="term" value="F:ligase activity"/>
    <property type="evidence" value="ECO:0007669"/>
    <property type="project" value="UniProtKB-KW"/>
</dbReference>